<organism evidence="1 2">
    <name type="scientific">Cyclotella atomus</name>
    <dbReference type="NCBI Taxonomy" id="382360"/>
    <lineage>
        <taxon>Eukaryota</taxon>
        <taxon>Sar</taxon>
        <taxon>Stramenopiles</taxon>
        <taxon>Ochrophyta</taxon>
        <taxon>Bacillariophyta</taxon>
        <taxon>Coscinodiscophyceae</taxon>
        <taxon>Thalassiosirophycidae</taxon>
        <taxon>Stephanodiscales</taxon>
        <taxon>Stephanodiscaceae</taxon>
        <taxon>Cyclotella</taxon>
    </lineage>
</organism>
<dbReference type="Proteomes" id="UP001530400">
    <property type="component" value="Unassembled WGS sequence"/>
</dbReference>
<name>A0ABD3NX87_9STRA</name>
<evidence type="ECO:0000313" key="2">
    <source>
        <dbReference type="Proteomes" id="UP001530400"/>
    </source>
</evidence>
<keyword evidence="2" id="KW-1185">Reference proteome</keyword>
<dbReference type="AlphaFoldDB" id="A0ABD3NX87"/>
<proteinExistence type="predicted"/>
<gene>
    <name evidence="1" type="ORF">ACHAWO_012139</name>
</gene>
<comment type="caution">
    <text evidence="1">The sequence shown here is derived from an EMBL/GenBank/DDBJ whole genome shotgun (WGS) entry which is preliminary data.</text>
</comment>
<protein>
    <submittedName>
        <fullName evidence="1">Uncharacterized protein</fullName>
    </submittedName>
</protein>
<dbReference type="EMBL" id="JALLPJ020000969">
    <property type="protein sequence ID" value="KAL3778800.1"/>
    <property type="molecule type" value="Genomic_DNA"/>
</dbReference>
<reference evidence="1 2" key="1">
    <citation type="submission" date="2024-10" db="EMBL/GenBank/DDBJ databases">
        <title>Updated reference genomes for cyclostephanoid diatoms.</title>
        <authorList>
            <person name="Roberts W.R."/>
            <person name="Alverson A.J."/>
        </authorList>
    </citation>
    <scope>NUCLEOTIDE SEQUENCE [LARGE SCALE GENOMIC DNA]</scope>
    <source>
        <strain evidence="1 2">AJA010-31</strain>
    </source>
</reference>
<accession>A0ABD3NX87</accession>
<sequence>MTEKAKSKQLGFGGLLAESSTDAYVRAMRIGYEESVKISGQESTCAIQSGLAAHLLPPGIAQICPRGAPIFESSN</sequence>
<evidence type="ECO:0000313" key="1">
    <source>
        <dbReference type="EMBL" id="KAL3778800.1"/>
    </source>
</evidence>